<dbReference type="InterPro" id="IPR044304">
    <property type="entry name" value="NUBPL-like"/>
</dbReference>
<name>A0A0W4ZEH8_PNEC8</name>
<evidence type="ECO:0000313" key="8">
    <source>
        <dbReference type="Proteomes" id="UP000054454"/>
    </source>
</evidence>
<reference evidence="8" key="1">
    <citation type="journal article" date="2016" name="Nat. Commun.">
        <title>Genome analysis of three Pneumocystis species reveals adaptation mechanisms to life exclusively in mammalian hosts.</title>
        <authorList>
            <person name="Ma L."/>
            <person name="Chen Z."/>
            <person name="Huang D.W."/>
            <person name="Kutty G."/>
            <person name="Ishihara M."/>
            <person name="Wang H."/>
            <person name="Abouelleil A."/>
            <person name="Bishop L."/>
            <person name="Davey E."/>
            <person name="Deng R."/>
            <person name="Deng X."/>
            <person name="Fan L."/>
            <person name="Fantoni G."/>
            <person name="Fitzgerald M."/>
            <person name="Gogineni E."/>
            <person name="Goldberg J.M."/>
            <person name="Handley G."/>
            <person name="Hu X."/>
            <person name="Huber C."/>
            <person name="Jiao X."/>
            <person name="Jones K."/>
            <person name="Levin J.Z."/>
            <person name="Liu Y."/>
            <person name="Macdonald P."/>
            <person name="Melnikov A."/>
            <person name="Raley C."/>
            <person name="Sassi M."/>
            <person name="Sherman B.T."/>
            <person name="Song X."/>
            <person name="Sykes S."/>
            <person name="Tran B."/>
            <person name="Walsh L."/>
            <person name="Xia Y."/>
            <person name="Yang J."/>
            <person name="Young S."/>
            <person name="Zeng Q."/>
            <person name="Zheng X."/>
            <person name="Stephens R."/>
            <person name="Nusbaum C."/>
            <person name="Birren B.W."/>
            <person name="Azadi P."/>
            <person name="Lempicki R.A."/>
            <person name="Cuomo C.A."/>
            <person name="Kovacs J.A."/>
        </authorList>
    </citation>
    <scope>NUCLEOTIDE SEQUENCE [LARGE SCALE GENOMIC DNA]</scope>
    <source>
        <strain evidence="8">B80</strain>
    </source>
</reference>
<sequence length="221" mass="24691">MGILGKKIGLLDADLFGPSIPKMYNLTEKPELSKGNKFIPLVNYGVKTMSMGFFIDKDSPVVWRGLMVMKALQQLIYDVDWGELDLLVIDMPPGTGDTQLTITQHVILDGVIIVSTPQDVALIDAIRCINMFRKMNVNILGIVKNMSVFICPNCNYSSHIFGIDKLDNIAKNMDIEVLADIPLHKKIMQDCENGYPTVAAEPNVPQSLPFRKLADIIWKKI</sequence>
<evidence type="ECO:0000313" key="7">
    <source>
        <dbReference type="EMBL" id="KTW26781.1"/>
    </source>
</evidence>
<proteinExistence type="inferred from homology"/>
<dbReference type="Gene3D" id="3.40.50.300">
    <property type="entry name" value="P-loop containing nucleotide triphosphate hydrolases"/>
    <property type="match status" value="1"/>
</dbReference>
<dbReference type="VEuPathDB" id="FungiDB:T552_02782"/>
<dbReference type="RefSeq" id="XP_018225116.1">
    <property type="nucleotide sequence ID" value="XM_018371311.1"/>
</dbReference>
<dbReference type="GO" id="GO:0046872">
    <property type="term" value="F:metal ion binding"/>
    <property type="evidence" value="ECO:0007669"/>
    <property type="project" value="UniProtKB-KW"/>
</dbReference>
<dbReference type="GeneID" id="28937514"/>
<dbReference type="GO" id="GO:0032981">
    <property type="term" value="P:mitochondrial respiratory chain complex I assembly"/>
    <property type="evidence" value="ECO:0007669"/>
    <property type="project" value="TreeGrafter"/>
</dbReference>
<evidence type="ECO:0000256" key="3">
    <source>
        <dbReference type="ARBA" id="ARBA00022840"/>
    </source>
</evidence>
<organism evidence="7 8">
    <name type="scientific">Pneumocystis carinii (strain B80)</name>
    <name type="common">Rat pneumocystis pneumonia agent</name>
    <name type="synonym">Pneumocystis carinii f. sp. carinii</name>
    <dbReference type="NCBI Taxonomy" id="1408658"/>
    <lineage>
        <taxon>Eukaryota</taxon>
        <taxon>Fungi</taxon>
        <taxon>Dikarya</taxon>
        <taxon>Ascomycota</taxon>
        <taxon>Taphrinomycotina</taxon>
        <taxon>Pneumocystomycetes</taxon>
        <taxon>Pneumocystaceae</taxon>
        <taxon>Pneumocystis</taxon>
    </lineage>
</organism>
<keyword evidence="5" id="KW-0411">Iron-sulfur</keyword>
<dbReference type="GO" id="GO:0140663">
    <property type="term" value="F:ATP-dependent FeS chaperone activity"/>
    <property type="evidence" value="ECO:0007669"/>
    <property type="project" value="InterPro"/>
</dbReference>
<dbReference type="SUPFAM" id="SSF52540">
    <property type="entry name" value="P-loop containing nucleoside triphosphate hydrolases"/>
    <property type="match status" value="1"/>
</dbReference>
<comment type="similarity">
    <text evidence="6">Belongs to the Mrp/NBP35 ATP-binding proteins family.</text>
</comment>
<keyword evidence="4" id="KW-0408">Iron</keyword>
<dbReference type="InterPro" id="IPR033756">
    <property type="entry name" value="YlxH/NBP35"/>
</dbReference>
<accession>A0A0W4ZEH8</accession>
<keyword evidence="3" id="KW-0067">ATP-binding</keyword>
<dbReference type="GO" id="GO:0005524">
    <property type="term" value="F:ATP binding"/>
    <property type="evidence" value="ECO:0007669"/>
    <property type="project" value="UniProtKB-KW"/>
</dbReference>
<keyword evidence="2" id="KW-0547">Nucleotide-binding</keyword>
<dbReference type="FunFam" id="3.40.50.300:FF:001278">
    <property type="entry name" value="Iron-sulfur cluster carrier protein"/>
    <property type="match status" value="1"/>
</dbReference>
<dbReference type="AlphaFoldDB" id="A0A0W4ZEH8"/>
<evidence type="ECO:0000256" key="1">
    <source>
        <dbReference type="ARBA" id="ARBA00022723"/>
    </source>
</evidence>
<keyword evidence="8" id="KW-1185">Reference proteome</keyword>
<evidence type="ECO:0000256" key="4">
    <source>
        <dbReference type="ARBA" id="ARBA00023004"/>
    </source>
</evidence>
<dbReference type="GO" id="GO:0051539">
    <property type="term" value="F:4 iron, 4 sulfur cluster binding"/>
    <property type="evidence" value="ECO:0007669"/>
    <property type="project" value="TreeGrafter"/>
</dbReference>
<dbReference type="GO" id="GO:0016226">
    <property type="term" value="P:iron-sulfur cluster assembly"/>
    <property type="evidence" value="ECO:0007669"/>
    <property type="project" value="InterPro"/>
</dbReference>
<keyword evidence="1" id="KW-0479">Metal-binding</keyword>
<evidence type="ECO:0000256" key="2">
    <source>
        <dbReference type="ARBA" id="ARBA00022741"/>
    </source>
</evidence>
<gene>
    <name evidence="7" type="ORF">T552_02782</name>
</gene>
<dbReference type="Proteomes" id="UP000054454">
    <property type="component" value="Unassembled WGS sequence"/>
</dbReference>
<evidence type="ECO:0000256" key="5">
    <source>
        <dbReference type="ARBA" id="ARBA00023014"/>
    </source>
</evidence>
<dbReference type="OrthoDB" id="1741334at2759"/>
<dbReference type="EMBL" id="LFVZ01000012">
    <property type="protein sequence ID" value="KTW26781.1"/>
    <property type="molecule type" value="Genomic_DNA"/>
</dbReference>
<comment type="caution">
    <text evidence="7">The sequence shown here is derived from an EMBL/GenBank/DDBJ whole genome shotgun (WGS) entry which is preliminary data.</text>
</comment>
<dbReference type="InterPro" id="IPR019591">
    <property type="entry name" value="Mrp/NBP35_ATP-bd"/>
</dbReference>
<dbReference type="PANTHER" id="PTHR42961">
    <property type="entry name" value="IRON-SULFUR PROTEIN NUBPL"/>
    <property type="match status" value="1"/>
</dbReference>
<dbReference type="GO" id="GO:0005739">
    <property type="term" value="C:mitochondrion"/>
    <property type="evidence" value="ECO:0007669"/>
    <property type="project" value="TreeGrafter"/>
</dbReference>
<evidence type="ECO:0000256" key="6">
    <source>
        <dbReference type="ARBA" id="ARBA00024036"/>
    </source>
</evidence>
<dbReference type="CDD" id="cd02037">
    <property type="entry name" value="Mrp_NBP35"/>
    <property type="match status" value="1"/>
</dbReference>
<protein>
    <submittedName>
        <fullName evidence="7">Uncharacterized protein</fullName>
    </submittedName>
</protein>
<dbReference type="PANTHER" id="PTHR42961:SF2">
    <property type="entry name" value="IRON-SULFUR PROTEIN NUBPL"/>
    <property type="match status" value="1"/>
</dbReference>
<dbReference type="InterPro" id="IPR027417">
    <property type="entry name" value="P-loop_NTPase"/>
</dbReference>
<dbReference type="Pfam" id="PF10609">
    <property type="entry name" value="ParA"/>
    <property type="match status" value="1"/>
</dbReference>